<organism evidence="3">
    <name type="scientific">Brugia timori</name>
    <dbReference type="NCBI Taxonomy" id="42155"/>
    <lineage>
        <taxon>Eukaryota</taxon>
        <taxon>Metazoa</taxon>
        <taxon>Ecdysozoa</taxon>
        <taxon>Nematoda</taxon>
        <taxon>Chromadorea</taxon>
        <taxon>Rhabditida</taxon>
        <taxon>Spirurina</taxon>
        <taxon>Spiruromorpha</taxon>
        <taxon>Filarioidea</taxon>
        <taxon>Onchocercidae</taxon>
        <taxon>Brugia</taxon>
    </lineage>
</organism>
<name>A0A0R3Q4W9_9BILA</name>
<evidence type="ECO:0000313" key="3">
    <source>
        <dbReference type="WBParaSite" id="BTMF_0000135901-mRNA-1"/>
    </source>
</evidence>
<dbReference type="AlphaFoldDB" id="A0A0R3Q4W9"/>
<dbReference type="EMBL" id="UZAG01000436">
    <property type="protein sequence ID" value="VDO08398.1"/>
    <property type="molecule type" value="Genomic_DNA"/>
</dbReference>
<evidence type="ECO:0000313" key="2">
    <source>
        <dbReference type="Proteomes" id="UP000280834"/>
    </source>
</evidence>
<dbReference type="Proteomes" id="UP000280834">
    <property type="component" value="Unassembled WGS sequence"/>
</dbReference>
<reference evidence="1 2" key="2">
    <citation type="submission" date="2018-11" db="EMBL/GenBank/DDBJ databases">
        <authorList>
            <consortium name="Pathogen Informatics"/>
        </authorList>
    </citation>
    <scope>NUCLEOTIDE SEQUENCE [LARGE SCALE GENOMIC DNA]</scope>
</reference>
<proteinExistence type="predicted"/>
<protein>
    <submittedName>
        <fullName evidence="1 3">Uncharacterized protein</fullName>
    </submittedName>
</protein>
<reference evidence="3" key="1">
    <citation type="submission" date="2017-02" db="UniProtKB">
        <authorList>
            <consortium name="WormBaseParasite"/>
        </authorList>
    </citation>
    <scope>IDENTIFICATION</scope>
</reference>
<keyword evidence="2" id="KW-1185">Reference proteome</keyword>
<sequence>MCKFLCKLHHYKPLPNNAQPENGLVLKLISCGVLKSLTYWK</sequence>
<accession>A0A0R3Q4W9</accession>
<gene>
    <name evidence="1" type="ORF">BTMF_LOCUS701</name>
</gene>
<dbReference type="WBParaSite" id="BTMF_0000135901-mRNA-1">
    <property type="protein sequence ID" value="BTMF_0000135901-mRNA-1"/>
    <property type="gene ID" value="BTMF_0000135901"/>
</dbReference>
<evidence type="ECO:0000313" key="1">
    <source>
        <dbReference type="EMBL" id="VDO08398.1"/>
    </source>
</evidence>